<dbReference type="Proteomes" id="UP000031443">
    <property type="component" value="Unassembled WGS sequence"/>
</dbReference>
<dbReference type="AlphaFoldDB" id="M7B092"/>
<accession>M7B092</accession>
<dbReference type="EMBL" id="KB546240">
    <property type="protein sequence ID" value="EMP31251.1"/>
    <property type="molecule type" value="Genomic_DNA"/>
</dbReference>
<keyword evidence="1" id="KW-1133">Transmembrane helix</keyword>
<feature type="transmembrane region" description="Helical" evidence="1">
    <location>
        <begin position="72"/>
        <end position="93"/>
    </location>
</feature>
<reference evidence="3" key="1">
    <citation type="journal article" date="2013" name="Nat. Genet.">
        <title>The draft genomes of soft-shell turtle and green sea turtle yield insights into the development and evolution of the turtle-specific body plan.</title>
        <authorList>
            <person name="Wang Z."/>
            <person name="Pascual-Anaya J."/>
            <person name="Zadissa A."/>
            <person name="Li W."/>
            <person name="Niimura Y."/>
            <person name="Huang Z."/>
            <person name="Li C."/>
            <person name="White S."/>
            <person name="Xiong Z."/>
            <person name="Fang D."/>
            <person name="Wang B."/>
            <person name="Ming Y."/>
            <person name="Chen Y."/>
            <person name="Zheng Y."/>
            <person name="Kuraku S."/>
            <person name="Pignatelli M."/>
            <person name="Herrero J."/>
            <person name="Beal K."/>
            <person name="Nozawa M."/>
            <person name="Li Q."/>
            <person name="Wang J."/>
            <person name="Zhang H."/>
            <person name="Yu L."/>
            <person name="Shigenobu S."/>
            <person name="Wang J."/>
            <person name="Liu J."/>
            <person name="Flicek P."/>
            <person name="Searle S."/>
            <person name="Wang J."/>
            <person name="Kuratani S."/>
            <person name="Yin Y."/>
            <person name="Aken B."/>
            <person name="Zhang G."/>
            <person name="Irie N."/>
        </authorList>
    </citation>
    <scope>NUCLEOTIDE SEQUENCE [LARGE SCALE GENOMIC DNA]</scope>
</reference>
<evidence type="ECO:0000313" key="3">
    <source>
        <dbReference type="Proteomes" id="UP000031443"/>
    </source>
</evidence>
<keyword evidence="1" id="KW-0812">Transmembrane</keyword>
<keyword evidence="3" id="KW-1185">Reference proteome</keyword>
<protein>
    <submittedName>
        <fullName evidence="2">Uncharacterized protein</fullName>
    </submittedName>
</protein>
<evidence type="ECO:0000256" key="1">
    <source>
        <dbReference type="SAM" id="Phobius"/>
    </source>
</evidence>
<sequence length="145" mass="16811">MNAILRSTLRALRRVLSFLATVIFCDILLRIVFMLVFFLFLPVFIIYDHVLPASLVFAKSLRPVADTFFNRLVPAVATFLISLLPPVVIYFAWRHLLLPFSIQLLMLIWERETFAAGSWSQLSITFIYFYLLMCLSLSVIFLDLV</sequence>
<name>M7B092_CHEMY</name>
<gene>
    <name evidence="2" type="ORF">UY3_11610</name>
</gene>
<feature type="transmembrane region" description="Helical" evidence="1">
    <location>
        <begin position="15"/>
        <end position="47"/>
    </location>
</feature>
<feature type="transmembrane region" description="Helical" evidence="1">
    <location>
        <begin position="114"/>
        <end position="142"/>
    </location>
</feature>
<organism evidence="2 3">
    <name type="scientific">Chelonia mydas</name>
    <name type="common">Green sea-turtle</name>
    <name type="synonym">Chelonia agassizi</name>
    <dbReference type="NCBI Taxonomy" id="8469"/>
    <lineage>
        <taxon>Eukaryota</taxon>
        <taxon>Metazoa</taxon>
        <taxon>Chordata</taxon>
        <taxon>Craniata</taxon>
        <taxon>Vertebrata</taxon>
        <taxon>Euteleostomi</taxon>
        <taxon>Archelosauria</taxon>
        <taxon>Testudinata</taxon>
        <taxon>Testudines</taxon>
        <taxon>Cryptodira</taxon>
        <taxon>Durocryptodira</taxon>
        <taxon>Americhelydia</taxon>
        <taxon>Chelonioidea</taxon>
        <taxon>Cheloniidae</taxon>
        <taxon>Chelonia</taxon>
    </lineage>
</organism>
<proteinExistence type="predicted"/>
<keyword evidence="1" id="KW-0472">Membrane</keyword>
<evidence type="ECO:0000313" key="2">
    <source>
        <dbReference type="EMBL" id="EMP31251.1"/>
    </source>
</evidence>